<feature type="transmembrane region" description="Helical" evidence="5">
    <location>
        <begin position="20"/>
        <end position="39"/>
    </location>
</feature>
<evidence type="ECO:0000256" key="1">
    <source>
        <dbReference type="ARBA" id="ARBA00004141"/>
    </source>
</evidence>
<keyword evidence="3 5" id="KW-1133">Transmembrane helix</keyword>
<gene>
    <name evidence="6" type="ORF">MU1_22170</name>
</gene>
<dbReference type="RefSeq" id="WP_284238633.1">
    <property type="nucleotide sequence ID" value="NZ_BSSQ01000010.1"/>
</dbReference>
<sequence>MHMQSLAAAQKPSKIGSIEFLPVNLFASVMGISGLSLAWREAGKLFGTSAVIADICGILAIIIFVALSIGYLVKWVMHPQKVKNEFTHPIFGNFFGTITVSILLLSSVMGIYSQTAGQWIWMFGTVLTFVLSFVFVARLLKGNLNPEHVVPALLIPVVGTLDISVAGGNMPFAWAHEVNLLSLAIGGFVAIVYFTLIISRLVHHAPLPAGLVPSMMILIAPFEVGFLGYTNFEQRMDSFSSVLFYFGLFLFLVLFFKVFKKTVPFGASWWGVSFPMGALSNAALKYAMFTDSWPLTALAVIILALLSIVLLVLFVRTIGILLNGELLRG</sequence>
<feature type="transmembrane region" description="Helical" evidence="5">
    <location>
        <begin position="295"/>
        <end position="322"/>
    </location>
</feature>
<feature type="transmembrane region" description="Helical" evidence="5">
    <location>
        <begin position="94"/>
        <end position="113"/>
    </location>
</feature>
<dbReference type="InterPro" id="IPR038665">
    <property type="entry name" value="Voltage-dep_anion_channel_sf"/>
</dbReference>
<name>A0ABQ6GB60_9BACL</name>
<dbReference type="Gene3D" id="1.50.10.150">
    <property type="entry name" value="Voltage-dependent anion channel"/>
    <property type="match status" value="1"/>
</dbReference>
<accession>A0ABQ6GB60</accession>
<comment type="caution">
    <text evidence="6">The sequence shown here is derived from an EMBL/GenBank/DDBJ whole genome shotgun (WGS) entry which is preliminary data.</text>
</comment>
<evidence type="ECO:0000313" key="7">
    <source>
        <dbReference type="Proteomes" id="UP001157114"/>
    </source>
</evidence>
<evidence type="ECO:0000256" key="5">
    <source>
        <dbReference type="SAM" id="Phobius"/>
    </source>
</evidence>
<feature type="transmembrane region" description="Helical" evidence="5">
    <location>
        <begin position="238"/>
        <end position="256"/>
    </location>
</feature>
<dbReference type="PANTHER" id="PTHR37955">
    <property type="entry name" value="TELLURITE RESISTANCE PROTEIN TEHA"/>
    <property type="match status" value="1"/>
</dbReference>
<evidence type="ECO:0000256" key="2">
    <source>
        <dbReference type="ARBA" id="ARBA00022692"/>
    </source>
</evidence>
<comment type="subcellular location">
    <subcellularLocation>
        <location evidence="1">Membrane</location>
        <topology evidence="1">Multi-pass membrane protein</topology>
    </subcellularLocation>
</comment>
<protein>
    <recommendedName>
        <fullName evidence="8">C4-dicarboxylate ABC transporter</fullName>
    </recommendedName>
</protein>
<evidence type="ECO:0008006" key="8">
    <source>
        <dbReference type="Google" id="ProtNLM"/>
    </source>
</evidence>
<dbReference type="PANTHER" id="PTHR37955:SF1">
    <property type="entry name" value="DEP DOMAIN-CONTAINING PROTEIN"/>
    <property type="match status" value="1"/>
</dbReference>
<keyword evidence="4 5" id="KW-0472">Membrane</keyword>
<feature type="transmembrane region" description="Helical" evidence="5">
    <location>
        <begin position="119"/>
        <end position="140"/>
    </location>
</feature>
<feature type="transmembrane region" description="Helical" evidence="5">
    <location>
        <begin position="268"/>
        <end position="289"/>
    </location>
</feature>
<feature type="transmembrane region" description="Helical" evidence="5">
    <location>
        <begin position="152"/>
        <end position="174"/>
    </location>
</feature>
<keyword evidence="2 5" id="KW-0812">Transmembrane</keyword>
<proteinExistence type="predicted"/>
<organism evidence="6 7">
    <name type="scientific">Paenibacillus glycanilyticus</name>
    <dbReference type="NCBI Taxonomy" id="126569"/>
    <lineage>
        <taxon>Bacteria</taxon>
        <taxon>Bacillati</taxon>
        <taxon>Bacillota</taxon>
        <taxon>Bacilli</taxon>
        <taxon>Bacillales</taxon>
        <taxon>Paenibacillaceae</taxon>
        <taxon>Paenibacillus</taxon>
    </lineage>
</organism>
<dbReference type="InterPro" id="IPR004695">
    <property type="entry name" value="SLAC1/Mae1/Ssu1/TehA"/>
</dbReference>
<feature type="transmembrane region" description="Helical" evidence="5">
    <location>
        <begin position="211"/>
        <end position="232"/>
    </location>
</feature>
<dbReference type="Proteomes" id="UP001157114">
    <property type="component" value="Unassembled WGS sequence"/>
</dbReference>
<evidence type="ECO:0000313" key="6">
    <source>
        <dbReference type="EMBL" id="GLX67872.1"/>
    </source>
</evidence>
<feature type="transmembrane region" description="Helical" evidence="5">
    <location>
        <begin position="180"/>
        <end position="199"/>
    </location>
</feature>
<dbReference type="CDD" id="cd09323">
    <property type="entry name" value="TDT_SLAC1_like"/>
    <property type="match status" value="1"/>
</dbReference>
<keyword evidence="7" id="KW-1185">Reference proteome</keyword>
<dbReference type="InterPro" id="IPR052951">
    <property type="entry name" value="Tellurite_res_ion_channel"/>
</dbReference>
<evidence type="ECO:0000256" key="3">
    <source>
        <dbReference type="ARBA" id="ARBA00022989"/>
    </source>
</evidence>
<dbReference type="EMBL" id="BSSQ01000010">
    <property type="protein sequence ID" value="GLX67872.1"/>
    <property type="molecule type" value="Genomic_DNA"/>
</dbReference>
<feature type="transmembrane region" description="Helical" evidence="5">
    <location>
        <begin position="51"/>
        <end position="73"/>
    </location>
</feature>
<dbReference type="Pfam" id="PF03595">
    <property type="entry name" value="SLAC1"/>
    <property type="match status" value="1"/>
</dbReference>
<evidence type="ECO:0000256" key="4">
    <source>
        <dbReference type="ARBA" id="ARBA00023136"/>
    </source>
</evidence>
<reference evidence="6 7" key="1">
    <citation type="submission" date="2023-03" db="EMBL/GenBank/DDBJ databases">
        <title>Draft genome sequence of the bacteria which degrade cell wall of Tricholomamatutake.</title>
        <authorList>
            <person name="Konishi Y."/>
            <person name="Fukuta Y."/>
            <person name="Shirasaka N."/>
        </authorList>
    </citation>
    <scope>NUCLEOTIDE SEQUENCE [LARGE SCALE GENOMIC DNA]</scope>
    <source>
        <strain evidence="7">mu1</strain>
    </source>
</reference>